<feature type="domain" description="Low molecular weight protein antigen 6 PH" evidence="2">
    <location>
        <begin position="62"/>
        <end position="136"/>
    </location>
</feature>
<evidence type="ECO:0000259" key="2">
    <source>
        <dbReference type="Pfam" id="PF10756"/>
    </source>
</evidence>
<evidence type="ECO:0000256" key="1">
    <source>
        <dbReference type="SAM" id="Phobius"/>
    </source>
</evidence>
<dbReference type="AlphaFoldDB" id="A0A1I5F266"/>
<gene>
    <name evidence="3" type="ORF">SAMN05421854_101907</name>
</gene>
<dbReference type="EMBL" id="FOWC01000001">
    <property type="protein sequence ID" value="SFO17729.1"/>
    <property type="molecule type" value="Genomic_DNA"/>
</dbReference>
<dbReference type="InterPro" id="IPR019692">
    <property type="entry name" value="CFP-6_PH"/>
</dbReference>
<reference evidence="3 4" key="1">
    <citation type="submission" date="2016-10" db="EMBL/GenBank/DDBJ databases">
        <authorList>
            <person name="de Groot N.N."/>
        </authorList>
    </citation>
    <scope>NUCLEOTIDE SEQUENCE [LARGE SCALE GENOMIC DNA]</scope>
    <source>
        <strain evidence="3 4">DSM 44637</strain>
    </source>
</reference>
<keyword evidence="1" id="KW-0812">Transmembrane</keyword>
<feature type="transmembrane region" description="Helical" evidence="1">
    <location>
        <begin position="41"/>
        <end position="61"/>
    </location>
</feature>
<accession>A0A1I5F266</accession>
<dbReference type="Proteomes" id="UP000199137">
    <property type="component" value="Unassembled WGS sequence"/>
</dbReference>
<dbReference type="STRING" id="112413.SAMN05421854_101907"/>
<protein>
    <submittedName>
        <fullName evidence="3">PH domain-containing protein</fullName>
    </submittedName>
</protein>
<proteinExistence type="predicted"/>
<name>A0A1I5F266_9PSEU</name>
<dbReference type="Pfam" id="PF10756">
    <property type="entry name" value="bPH_6"/>
    <property type="match status" value="1"/>
</dbReference>
<feature type="transmembrane region" description="Helical" evidence="1">
    <location>
        <begin position="12"/>
        <end position="35"/>
    </location>
</feature>
<sequence length="142" mass="15282">MDNHSASWAPRRNLVVVAWGLATLLLAGTVLDALFGDGKGAVLTGLATLAVGAFAVHWTLVRPRLSADSAGLRARTLTGTHRLPWTGTTVRLRSTRRLGRDGVTLELERDEQLFIFGQTDLGEDPRDVLDVLAELRARSAGA</sequence>
<keyword evidence="1" id="KW-1133">Transmembrane helix</keyword>
<organism evidence="3 4">
    <name type="scientific">Amycolatopsis rubida</name>
    <dbReference type="NCBI Taxonomy" id="112413"/>
    <lineage>
        <taxon>Bacteria</taxon>
        <taxon>Bacillati</taxon>
        <taxon>Actinomycetota</taxon>
        <taxon>Actinomycetes</taxon>
        <taxon>Pseudonocardiales</taxon>
        <taxon>Pseudonocardiaceae</taxon>
        <taxon>Amycolatopsis</taxon>
    </lineage>
</organism>
<evidence type="ECO:0000313" key="3">
    <source>
        <dbReference type="EMBL" id="SFO17729.1"/>
    </source>
</evidence>
<evidence type="ECO:0000313" key="4">
    <source>
        <dbReference type="Proteomes" id="UP000199137"/>
    </source>
</evidence>
<keyword evidence="1" id="KW-0472">Membrane</keyword>